<dbReference type="InterPro" id="IPR012926">
    <property type="entry name" value="TMEM120A/B"/>
</dbReference>
<proteinExistence type="evidence at transcript level"/>
<dbReference type="EMBL" id="IACT01007328">
    <property type="protein sequence ID" value="LAC26446.1"/>
    <property type="molecule type" value="mRNA"/>
</dbReference>
<organism evidence="7">
    <name type="scientific">Hirondellea gigas</name>
    <dbReference type="NCBI Taxonomy" id="1518452"/>
    <lineage>
        <taxon>Eukaryota</taxon>
        <taxon>Metazoa</taxon>
        <taxon>Ecdysozoa</taxon>
        <taxon>Arthropoda</taxon>
        <taxon>Crustacea</taxon>
        <taxon>Multicrustacea</taxon>
        <taxon>Malacostraca</taxon>
        <taxon>Eumalacostraca</taxon>
        <taxon>Peracarida</taxon>
        <taxon>Amphipoda</taxon>
        <taxon>Amphilochidea</taxon>
        <taxon>Lysianassida</taxon>
        <taxon>Lysianassidira</taxon>
        <taxon>Lysianassoidea</taxon>
        <taxon>Lysianassidae</taxon>
        <taxon>Hirondellea</taxon>
    </lineage>
</organism>
<dbReference type="Pfam" id="PF07851">
    <property type="entry name" value="TMEM120A-B"/>
    <property type="match status" value="1"/>
</dbReference>
<comment type="similarity">
    <text evidence="2">Belongs to the TMEM120 family.</text>
</comment>
<dbReference type="AlphaFoldDB" id="A0A6A7G6G1"/>
<evidence type="ECO:0000256" key="3">
    <source>
        <dbReference type="ARBA" id="ARBA00022692"/>
    </source>
</evidence>
<keyword evidence="3 6" id="KW-0812">Transmembrane</keyword>
<evidence type="ECO:0000256" key="2">
    <source>
        <dbReference type="ARBA" id="ARBA00009700"/>
    </source>
</evidence>
<feature type="transmembrane region" description="Helical" evidence="6">
    <location>
        <begin position="143"/>
        <end position="161"/>
    </location>
</feature>
<comment type="subcellular location">
    <subcellularLocation>
        <location evidence="1">Membrane</location>
        <topology evidence="1">Multi-pass membrane protein</topology>
    </subcellularLocation>
</comment>
<evidence type="ECO:0000256" key="4">
    <source>
        <dbReference type="ARBA" id="ARBA00022989"/>
    </source>
</evidence>
<feature type="transmembrane region" description="Helical" evidence="6">
    <location>
        <begin position="229"/>
        <end position="247"/>
    </location>
</feature>
<feature type="transmembrane region" description="Helical" evidence="6">
    <location>
        <begin position="196"/>
        <end position="217"/>
    </location>
</feature>
<evidence type="ECO:0000256" key="5">
    <source>
        <dbReference type="ARBA" id="ARBA00023136"/>
    </source>
</evidence>
<name>A0A6A7G6G1_9CRUS</name>
<feature type="transmembrane region" description="Helical" evidence="6">
    <location>
        <begin position="312"/>
        <end position="336"/>
    </location>
</feature>
<dbReference type="GO" id="GO:0016020">
    <property type="term" value="C:membrane"/>
    <property type="evidence" value="ECO:0007669"/>
    <property type="project" value="UniProtKB-SubCell"/>
</dbReference>
<sequence>MDLDATAFEESLLDFETKTSEDDKKLNCVLLNLEKEFLNLENCVNAHRAQVKEYARLGSLVQELEDNEKHHQMETISSEGRQIPNFQAMKTRFHLAWMAQSEIGEKIRDEHGSVFLRFILGKVNVRVWKQKDKEVMKDQYNKFKWRTSLVFVLFPLIQILYECGHTLRTLHYLWMLYYYASLALRENILNVNGSQIQCWWIYHHYISILIAGITMSIPDEMMVSIMHNGVLKFFVLQGVVMFLQNWYQSRRQYARVATGKASSIDIAASETLVENPSNLFLLVPLLYLTYVLELMAGVVLVGYSSIQRRFSWQLLIVGILWMTIGAGNASTVICVVRRKRILESQKLFSKEERKSPFLRE</sequence>
<evidence type="ECO:0000313" key="7">
    <source>
        <dbReference type="EMBL" id="LAC26446.1"/>
    </source>
</evidence>
<protein>
    <recommendedName>
        <fullName evidence="8">Transmembrane protein 120 homolog</fullName>
    </recommendedName>
</protein>
<keyword evidence="4 6" id="KW-1133">Transmembrane helix</keyword>
<accession>A0A6A7G6G1</accession>
<reference evidence="7" key="1">
    <citation type="submission" date="2017-11" db="EMBL/GenBank/DDBJ databases">
        <title>The sensing device of the deep-sea amphipod.</title>
        <authorList>
            <person name="Kobayashi H."/>
            <person name="Nagahama T."/>
            <person name="Arai W."/>
            <person name="Sasagawa Y."/>
            <person name="Umeda M."/>
            <person name="Hayashi T."/>
            <person name="Nikaido I."/>
            <person name="Watanabe H."/>
            <person name="Oguri K."/>
            <person name="Kitazato H."/>
            <person name="Fujioka K."/>
            <person name="Kido Y."/>
            <person name="Takami H."/>
        </authorList>
    </citation>
    <scope>NUCLEOTIDE SEQUENCE</scope>
    <source>
        <tissue evidence="7">Whole body</tissue>
    </source>
</reference>
<evidence type="ECO:0000256" key="6">
    <source>
        <dbReference type="SAM" id="Phobius"/>
    </source>
</evidence>
<dbReference type="PANTHER" id="PTHR21433:SF0">
    <property type="entry name" value="TRANSMEMBRANE PROTEIN 120 HOMOLOG"/>
    <property type="match status" value="1"/>
</dbReference>
<dbReference type="PANTHER" id="PTHR21433">
    <property type="entry name" value="TRANSMEMBRANE PROTEIN INDUCED BY TUMOR NECROSIS FACTOR ALPHA"/>
    <property type="match status" value="1"/>
</dbReference>
<keyword evidence="5 6" id="KW-0472">Membrane</keyword>
<evidence type="ECO:0000256" key="1">
    <source>
        <dbReference type="ARBA" id="ARBA00004141"/>
    </source>
</evidence>
<feature type="transmembrane region" description="Helical" evidence="6">
    <location>
        <begin position="279"/>
        <end position="306"/>
    </location>
</feature>
<feature type="transmembrane region" description="Helical" evidence="6">
    <location>
        <begin position="167"/>
        <end position="184"/>
    </location>
</feature>
<evidence type="ECO:0008006" key="8">
    <source>
        <dbReference type="Google" id="ProtNLM"/>
    </source>
</evidence>